<dbReference type="Pfam" id="PF17921">
    <property type="entry name" value="Integrase_H2C2"/>
    <property type="match status" value="1"/>
</dbReference>
<feature type="compositionally biased region" description="Basic and acidic residues" evidence="8">
    <location>
        <begin position="1"/>
        <end position="15"/>
    </location>
</feature>
<dbReference type="Proteomes" id="UP000046395">
    <property type="component" value="Unassembled WGS sequence"/>
</dbReference>
<evidence type="ECO:0000256" key="1">
    <source>
        <dbReference type="ARBA" id="ARBA00012493"/>
    </source>
</evidence>
<evidence type="ECO:0000313" key="10">
    <source>
        <dbReference type="Proteomes" id="UP000046395"/>
    </source>
</evidence>
<dbReference type="InterPro" id="IPR000477">
    <property type="entry name" value="RT_dom"/>
</dbReference>
<feature type="compositionally biased region" description="Polar residues" evidence="8">
    <location>
        <begin position="23"/>
        <end position="43"/>
    </location>
</feature>
<dbReference type="InterPro" id="IPR050951">
    <property type="entry name" value="Retrovirus_Pol_polyprotein"/>
</dbReference>
<reference evidence="11" key="1">
    <citation type="submission" date="2019-12" db="UniProtKB">
        <authorList>
            <consortium name="WormBaseParasite"/>
        </authorList>
    </citation>
    <scope>IDENTIFICATION</scope>
</reference>
<evidence type="ECO:0000256" key="2">
    <source>
        <dbReference type="ARBA" id="ARBA00022679"/>
    </source>
</evidence>
<dbReference type="Gene3D" id="1.10.340.70">
    <property type="match status" value="1"/>
</dbReference>
<sequence length="1310" mass="149595">MSDPKARATCSERKGTTARGPAQGSSETQQGQGPSLQFTASIPTPSPVDLGGDSATNWKFFLSQWQDFKKATGLESQSEATRVATLRTVIGRDTVQLLQNLDISDGEREHEEALLARLTEYFEPQRNVIYERFLFFSAVQEESETSSEYVARLRKLASSCDFGPLTTELIRDRLVLGVHDKDVQRKLLSNRNLTLAIAMDVCRTAEMTNAQVLKISTSQDQDGIEVVHQARRVDFRRSPNRFARVPKELCTYCGNGKHSDKGKCPALGAICYRCQRKNHFARVCKQQLAKRLHSVQGNNSEDAQSISNVMQRTTWEQKRGRWLTEISVRTTQRRHRKLRVQLDTGATCNVISLNDYKRISDRQDIKLAPTKCQLKCYNGSIIVPKGSAAMWCSYGNKEAKLNFQVVDLDQPPLLSGHACQRLGLLTVHAQLCSIRTEPRIKTCPMDKKQLLTEFQDVFTGLGLMQGDYHIEVDPSITPVQHLPRRIPVALQAELRQKIDQLVAKGVLAKVIEPTDWISNMVLVKRKQKLRLCIDPRDLNKALKRSRYQIPTIEEMLPRLSNAKIFSVLDAKDGFWQVRLDDQSSKLTTFWTPFGRYRWLRMPFGISTAPEEYQRRIHEVVEGLDGVEVIADDILVYGRGNTRSEAAEDHDKNLRALMRRARERNVKFNKDKLRLQLDQVQYMGHLLTASGVRPDPDKVRAIEAMPKPCNPQQVRSLLGCVTYLAKFLPNLSQISEPLRELTRPGSPWRWLREHDRALHLVRKLVSSAPVLRYYDMKEPVCIQADASERGLGAVLLQKGQPVAYASRTLSQTERAYAQIEKELLAIVFACERFGQYVCGREAVEVETDHKPLEVIFKKSILSSPKRLQRMLLRLQKFNIDVKYKKGKEMHIADLLSRAAVRTTEVENEPDPCCLYLLKREKDTIQACTEVDMAYYTGIDTEQQAKFKQHTDQDQVLHLLRKVVREGWPETKQATPRAIHEYWQFREELSTQKGIVYKAHKIVVPRSLRSEVLKDLHISHPGIEASLRKAREAFYWPKMTEEIKAFVRACKVCQQVAPAQRKEPLRSYDVPTLPWAQIGVDIFDYRGKQYLVAVDFYSDYFDIHELKSLTAGAVVLACKKTFSHFGNTGDDNKRQRPPIHFDNVRCICPQSNGKTESAVKIAKLLMKKVEQDAGDFWLALLEWRNTPTALMNTTPAQRLMSRRTRGIIPLSPQKLEPNAPTGVSMEIRAKRKAQEKFYNRGAKNLPQLAPGDRVRVQATKTREWESGIVLKEVAPRSYLVRVRDVLLRRNRRFIRPAITANGEVKGQAVSRS</sequence>
<protein>
    <recommendedName>
        <fullName evidence="1">RNA-directed DNA polymerase</fullName>
        <ecNumber evidence="1">2.7.7.49</ecNumber>
    </recommendedName>
</protein>
<organism evidence="10 11">
    <name type="scientific">Trichuris muris</name>
    <name type="common">Mouse whipworm</name>
    <dbReference type="NCBI Taxonomy" id="70415"/>
    <lineage>
        <taxon>Eukaryota</taxon>
        <taxon>Metazoa</taxon>
        <taxon>Ecdysozoa</taxon>
        <taxon>Nematoda</taxon>
        <taxon>Enoplea</taxon>
        <taxon>Dorylaimia</taxon>
        <taxon>Trichinellida</taxon>
        <taxon>Trichuridae</taxon>
        <taxon>Trichuris</taxon>
    </lineage>
</organism>
<evidence type="ECO:0000313" key="11">
    <source>
        <dbReference type="WBParaSite" id="TMUE_0000001102.1"/>
    </source>
</evidence>
<dbReference type="FunFam" id="3.10.20.370:FF:000001">
    <property type="entry name" value="Retrovirus-related Pol polyprotein from transposon 17.6-like protein"/>
    <property type="match status" value="1"/>
</dbReference>
<evidence type="ECO:0000256" key="5">
    <source>
        <dbReference type="ARBA" id="ARBA00022759"/>
    </source>
</evidence>
<keyword evidence="3" id="KW-0548">Nucleotidyltransferase</keyword>
<evidence type="ECO:0000256" key="8">
    <source>
        <dbReference type="SAM" id="MobiDB-lite"/>
    </source>
</evidence>
<keyword evidence="4" id="KW-0540">Nuclease</keyword>
<dbReference type="SUPFAM" id="SSF53098">
    <property type="entry name" value="Ribonuclease H-like"/>
    <property type="match status" value="1"/>
</dbReference>
<dbReference type="InterPro" id="IPR043128">
    <property type="entry name" value="Rev_trsase/Diguanyl_cyclase"/>
</dbReference>
<evidence type="ECO:0000256" key="6">
    <source>
        <dbReference type="ARBA" id="ARBA00022801"/>
    </source>
</evidence>
<dbReference type="WBParaSite" id="TMUE_0000001102.1">
    <property type="protein sequence ID" value="TMUE_0000001102.1"/>
    <property type="gene ID" value="WBGene00297015"/>
</dbReference>
<dbReference type="PANTHER" id="PTHR37984">
    <property type="entry name" value="PROTEIN CBG26694"/>
    <property type="match status" value="1"/>
</dbReference>
<feature type="region of interest" description="Disordered" evidence="8">
    <location>
        <begin position="1"/>
        <end position="49"/>
    </location>
</feature>
<dbReference type="Pfam" id="PF17917">
    <property type="entry name" value="RT_RNaseH"/>
    <property type="match status" value="1"/>
</dbReference>
<dbReference type="Gene3D" id="3.10.10.10">
    <property type="entry name" value="HIV Type 1 Reverse Transcriptase, subunit A, domain 1"/>
    <property type="match status" value="1"/>
</dbReference>
<keyword evidence="7" id="KW-0695">RNA-directed DNA polymerase</keyword>
<evidence type="ECO:0000256" key="7">
    <source>
        <dbReference type="ARBA" id="ARBA00022918"/>
    </source>
</evidence>
<dbReference type="Gene3D" id="3.30.70.270">
    <property type="match status" value="2"/>
</dbReference>
<dbReference type="InterPro" id="IPR041588">
    <property type="entry name" value="Integrase_H2C2"/>
</dbReference>
<dbReference type="PROSITE" id="PS50878">
    <property type="entry name" value="RT_POL"/>
    <property type="match status" value="1"/>
</dbReference>
<dbReference type="FunFam" id="3.30.70.270:FF:000026">
    <property type="entry name" value="Transposon Ty3-G Gag-Pol polyprotein"/>
    <property type="match status" value="1"/>
</dbReference>
<dbReference type="CDD" id="cd05481">
    <property type="entry name" value="retropepsin_like_LTR_1"/>
    <property type="match status" value="1"/>
</dbReference>
<dbReference type="PANTHER" id="PTHR37984:SF8">
    <property type="entry name" value="CCHC-TYPE DOMAIN-CONTAINING PROTEIN"/>
    <property type="match status" value="1"/>
</dbReference>
<dbReference type="STRING" id="70415.A0A5S6Q2C9"/>
<keyword evidence="10" id="KW-1185">Reference proteome</keyword>
<dbReference type="InterPro" id="IPR012337">
    <property type="entry name" value="RNaseH-like_sf"/>
</dbReference>
<dbReference type="InterPro" id="IPR043502">
    <property type="entry name" value="DNA/RNA_pol_sf"/>
</dbReference>
<dbReference type="CDD" id="cd01647">
    <property type="entry name" value="RT_LTR"/>
    <property type="match status" value="1"/>
</dbReference>
<keyword evidence="6" id="KW-0378">Hydrolase</keyword>
<evidence type="ECO:0000256" key="4">
    <source>
        <dbReference type="ARBA" id="ARBA00022722"/>
    </source>
</evidence>
<proteinExistence type="predicted"/>
<feature type="domain" description="Reverse transcriptase" evidence="9">
    <location>
        <begin position="504"/>
        <end position="686"/>
    </location>
</feature>
<dbReference type="GO" id="GO:0004519">
    <property type="term" value="F:endonuclease activity"/>
    <property type="evidence" value="ECO:0007669"/>
    <property type="project" value="UniProtKB-KW"/>
</dbReference>
<name>A0A5S6Q2C9_TRIMR</name>
<dbReference type="CDD" id="cd09274">
    <property type="entry name" value="RNase_HI_RT_Ty3"/>
    <property type="match status" value="1"/>
</dbReference>
<keyword evidence="5" id="KW-0255">Endonuclease</keyword>
<dbReference type="Pfam" id="PF00078">
    <property type="entry name" value="RVT_1"/>
    <property type="match status" value="1"/>
</dbReference>
<dbReference type="SUPFAM" id="SSF56672">
    <property type="entry name" value="DNA/RNA polymerases"/>
    <property type="match status" value="1"/>
</dbReference>
<dbReference type="InterPro" id="IPR041373">
    <property type="entry name" value="RT_RNaseH"/>
</dbReference>
<dbReference type="GO" id="GO:0003964">
    <property type="term" value="F:RNA-directed DNA polymerase activity"/>
    <property type="evidence" value="ECO:0007669"/>
    <property type="project" value="UniProtKB-KW"/>
</dbReference>
<dbReference type="GO" id="GO:0042575">
    <property type="term" value="C:DNA polymerase complex"/>
    <property type="evidence" value="ECO:0007669"/>
    <property type="project" value="UniProtKB-ARBA"/>
</dbReference>
<evidence type="ECO:0000259" key="9">
    <source>
        <dbReference type="PROSITE" id="PS50878"/>
    </source>
</evidence>
<dbReference type="EC" id="2.7.7.49" evidence="1"/>
<accession>A0A5S6Q2C9</accession>
<keyword evidence="2" id="KW-0808">Transferase</keyword>
<dbReference type="FunFam" id="1.10.340.70:FF:000003">
    <property type="entry name" value="Protein CBG25708"/>
    <property type="match status" value="1"/>
</dbReference>
<dbReference type="GO" id="GO:0016787">
    <property type="term" value="F:hydrolase activity"/>
    <property type="evidence" value="ECO:0007669"/>
    <property type="project" value="UniProtKB-KW"/>
</dbReference>
<evidence type="ECO:0000256" key="3">
    <source>
        <dbReference type="ARBA" id="ARBA00022695"/>
    </source>
</evidence>